<protein>
    <submittedName>
        <fullName evidence="5">Mevalonate kinase</fullName>
    </submittedName>
</protein>
<dbReference type="GO" id="GO:0005524">
    <property type="term" value="F:ATP binding"/>
    <property type="evidence" value="ECO:0007669"/>
    <property type="project" value="InterPro"/>
</dbReference>
<reference evidence="6" key="1">
    <citation type="submission" date="2017-04" db="EMBL/GenBank/DDBJ databases">
        <authorList>
            <person name="Varghese N."/>
            <person name="Submissions S."/>
        </authorList>
    </citation>
    <scope>NUCLEOTIDE SEQUENCE [LARGE SCALE GENOMIC DNA]</scope>
    <source>
        <strain evidence="6">RKEM611</strain>
    </source>
</reference>
<dbReference type="Proteomes" id="UP000192907">
    <property type="component" value="Unassembled WGS sequence"/>
</dbReference>
<name>A0A1Y6BJU5_9BACT</name>
<dbReference type="InterPro" id="IPR020568">
    <property type="entry name" value="Ribosomal_Su5_D2-typ_SF"/>
</dbReference>
<dbReference type="PRINTS" id="PR00959">
    <property type="entry name" value="MEVGALKINASE"/>
</dbReference>
<dbReference type="Gene3D" id="3.30.230.10">
    <property type="match status" value="1"/>
</dbReference>
<sequence>MITVSVPGKVMLAGEYAVLEGSPSLSLAVKKELRCTARLSDFHKTVIRSDIWSEPLILDEALSKEPNNPLLDTVRWACKEWSLPPLEITIASDIQVSDGLGSSSAVRLASLAAMAALTGRQEQPWDLARLCWDQQRQEQGFASGYDFVTQVQGGLVAFYPDYSCWPGRVEDHKLRSLIPYIHIFRGGKGAPTGLVAGSTRKWLRERRRMLSLTQRSEQLIQNFIGFSQASVKLPELIQSVKAHREIFEDNPNFPLHLLRALQELKGFDQSWTFKTTGAGGEDSILLIGDTSDLDEARHCLSIFNWQALDTEISAKGMTFHDQAE</sequence>
<dbReference type="AlphaFoldDB" id="A0A1Y6BJU5"/>
<dbReference type="STRING" id="1513793.SAMN06296036_105309"/>
<evidence type="ECO:0000313" key="5">
    <source>
        <dbReference type="EMBL" id="SMF14547.1"/>
    </source>
</evidence>
<comment type="pathway">
    <text evidence="3">Isoprenoid biosynthesis; isopentenyl diphosphate biosynthesis via mevalonate pathway; isopentenyl diphosphate from (R)-mevalonate: step 1/3.</text>
</comment>
<evidence type="ECO:0000256" key="2">
    <source>
        <dbReference type="ARBA" id="ARBA00022777"/>
    </source>
</evidence>
<evidence type="ECO:0000256" key="3">
    <source>
        <dbReference type="ARBA" id="ARBA00029438"/>
    </source>
</evidence>
<organism evidence="5 6">
    <name type="scientific">Pseudobacteriovorax antillogorgiicola</name>
    <dbReference type="NCBI Taxonomy" id="1513793"/>
    <lineage>
        <taxon>Bacteria</taxon>
        <taxon>Pseudomonadati</taxon>
        <taxon>Bdellovibrionota</taxon>
        <taxon>Oligoflexia</taxon>
        <taxon>Oligoflexales</taxon>
        <taxon>Pseudobacteriovoracaceae</taxon>
        <taxon>Pseudobacteriovorax</taxon>
    </lineage>
</organism>
<dbReference type="InterPro" id="IPR014721">
    <property type="entry name" value="Ribsml_uS5_D2-typ_fold_subgr"/>
</dbReference>
<dbReference type="EMBL" id="FWZT01000005">
    <property type="protein sequence ID" value="SMF14547.1"/>
    <property type="molecule type" value="Genomic_DNA"/>
</dbReference>
<keyword evidence="2 5" id="KW-0418">Kinase</keyword>
<dbReference type="SUPFAM" id="SSF54211">
    <property type="entry name" value="Ribosomal protein S5 domain 2-like"/>
    <property type="match status" value="1"/>
</dbReference>
<dbReference type="InterPro" id="IPR006205">
    <property type="entry name" value="Mev_gal_kin"/>
</dbReference>
<feature type="domain" description="GHMP kinase N-terminal" evidence="4">
    <location>
        <begin position="74"/>
        <end position="154"/>
    </location>
</feature>
<proteinExistence type="predicted"/>
<gene>
    <name evidence="5" type="ORF">SAMN06296036_105309</name>
</gene>
<dbReference type="GO" id="GO:0005829">
    <property type="term" value="C:cytosol"/>
    <property type="evidence" value="ECO:0007669"/>
    <property type="project" value="TreeGrafter"/>
</dbReference>
<dbReference type="PANTHER" id="PTHR43290">
    <property type="entry name" value="MEVALONATE KINASE"/>
    <property type="match status" value="1"/>
</dbReference>
<evidence type="ECO:0000259" key="4">
    <source>
        <dbReference type="Pfam" id="PF00288"/>
    </source>
</evidence>
<dbReference type="PANTHER" id="PTHR43290:SF2">
    <property type="entry name" value="MEVALONATE KINASE"/>
    <property type="match status" value="1"/>
</dbReference>
<dbReference type="GO" id="GO:0004496">
    <property type="term" value="F:mevalonate kinase activity"/>
    <property type="evidence" value="ECO:0007669"/>
    <property type="project" value="InterPro"/>
</dbReference>
<dbReference type="GO" id="GO:0019287">
    <property type="term" value="P:isopentenyl diphosphate biosynthetic process, mevalonate pathway"/>
    <property type="evidence" value="ECO:0007669"/>
    <property type="project" value="UniProtKB-UniPathway"/>
</dbReference>
<dbReference type="Pfam" id="PF00288">
    <property type="entry name" value="GHMP_kinases_N"/>
    <property type="match status" value="1"/>
</dbReference>
<keyword evidence="1" id="KW-0808">Transferase</keyword>
<evidence type="ECO:0000256" key="1">
    <source>
        <dbReference type="ARBA" id="ARBA00022679"/>
    </source>
</evidence>
<accession>A0A1Y6BJU5</accession>
<dbReference type="UniPathway" id="UPA00057">
    <property type="reaction ID" value="UER00098"/>
</dbReference>
<dbReference type="InterPro" id="IPR006204">
    <property type="entry name" value="GHMP_kinase_N_dom"/>
</dbReference>
<keyword evidence="6" id="KW-1185">Reference proteome</keyword>
<evidence type="ECO:0000313" key="6">
    <source>
        <dbReference type="Proteomes" id="UP000192907"/>
    </source>
</evidence>